<protein>
    <submittedName>
        <fullName evidence="2">Uncharacterized protein CXorf59</fullName>
    </submittedName>
</protein>
<dbReference type="InterPro" id="IPR056343">
    <property type="entry name" value="CFAP47_dom"/>
</dbReference>
<dbReference type="SUPFAM" id="SSF47576">
    <property type="entry name" value="Calponin-homology domain, CH-domain"/>
    <property type="match status" value="1"/>
</dbReference>
<reference evidence="2 3" key="1">
    <citation type="submission" date="2015-09" db="EMBL/GenBank/DDBJ databases">
        <title>Trachymyrmex cornetzi WGS genome.</title>
        <authorList>
            <person name="Nygaard S."/>
            <person name="Hu H."/>
            <person name="Boomsma J."/>
            <person name="Zhang G."/>
        </authorList>
    </citation>
    <scope>NUCLEOTIDE SEQUENCE [LARGE SCALE GENOMIC DNA]</scope>
    <source>
        <strain evidence="2">Tcor2-1</strain>
        <tissue evidence="2">Whole body</tissue>
    </source>
</reference>
<keyword evidence="3" id="KW-1185">Reference proteome</keyword>
<dbReference type="InterPro" id="IPR013783">
    <property type="entry name" value="Ig-like_fold"/>
</dbReference>
<feature type="domain" description="Calponin-homology (CH)" evidence="1">
    <location>
        <begin position="1624"/>
        <end position="1755"/>
    </location>
</feature>
<dbReference type="STRING" id="471704.A0A195E7V9"/>
<evidence type="ECO:0000259" key="1">
    <source>
        <dbReference type="PROSITE" id="PS50021"/>
    </source>
</evidence>
<dbReference type="PROSITE" id="PS50021">
    <property type="entry name" value="CH"/>
    <property type="match status" value="1"/>
</dbReference>
<dbReference type="Pfam" id="PF24529">
    <property type="entry name" value="CFAP47"/>
    <property type="match status" value="1"/>
</dbReference>
<evidence type="ECO:0000313" key="2">
    <source>
        <dbReference type="EMBL" id="KYN20904.1"/>
    </source>
</evidence>
<gene>
    <name evidence="2" type="ORF">ALC57_06811</name>
</gene>
<dbReference type="Gene3D" id="2.60.40.10">
    <property type="entry name" value="Immunoglobulins"/>
    <property type="match status" value="1"/>
</dbReference>
<organism evidence="2 3">
    <name type="scientific">Trachymyrmex cornetzi</name>
    <dbReference type="NCBI Taxonomy" id="471704"/>
    <lineage>
        <taxon>Eukaryota</taxon>
        <taxon>Metazoa</taxon>
        <taxon>Ecdysozoa</taxon>
        <taxon>Arthropoda</taxon>
        <taxon>Hexapoda</taxon>
        <taxon>Insecta</taxon>
        <taxon>Pterygota</taxon>
        <taxon>Neoptera</taxon>
        <taxon>Endopterygota</taxon>
        <taxon>Hymenoptera</taxon>
        <taxon>Apocrita</taxon>
        <taxon>Aculeata</taxon>
        <taxon>Formicoidea</taxon>
        <taxon>Formicidae</taxon>
        <taxon>Myrmicinae</taxon>
        <taxon>Trachymyrmex</taxon>
    </lineage>
</organism>
<dbReference type="InterPro" id="IPR036872">
    <property type="entry name" value="CH_dom_sf"/>
</dbReference>
<dbReference type="GO" id="GO:0060271">
    <property type="term" value="P:cilium assembly"/>
    <property type="evidence" value="ECO:0007669"/>
    <property type="project" value="TreeGrafter"/>
</dbReference>
<dbReference type="EMBL" id="KQ979568">
    <property type="protein sequence ID" value="KYN20904.1"/>
    <property type="molecule type" value="Genomic_DNA"/>
</dbReference>
<dbReference type="PANTHER" id="PTHR45912:SF3">
    <property type="entry name" value="CILIA- AND FLAGELLA-ASSOCIATED PROTEIN 47"/>
    <property type="match status" value="1"/>
</dbReference>
<dbReference type="PANTHER" id="PTHR45912">
    <property type="entry name" value="CILIA- AND FLAGELLA-ASSOCIATED PROTEIN 47"/>
    <property type="match status" value="1"/>
</dbReference>
<dbReference type="GO" id="GO:0005929">
    <property type="term" value="C:cilium"/>
    <property type="evidence" value="ECO:0007669"/>
    <property type="project" value="TreeGrafter"/>
</dbReference>
<dbReference type="InterPro" id="IPR001715">
    <property type="entry name" value="CH_dom"/>
</dbReference>
<dbReference type="Gene3D" id="1.10.418.10">
    <property type="entry name" value="Calponin-like domain"/>
    <property type="match status" value="1"/>
</dbReference>
<accession>A0A195E7V9</accession>
<name>A0A195E7V9_9HYME</name>
<dbReference type="Proteomes" id="UP000078492">
    <property type="component" value="Unassembled WGS sequence"/>
</dbReference>
<sequence length="2103" mass="240722">MQKGQKIQITPTTDESAAGIRYDDVYISPSHIKFNEAFEGVTYRQRITIKNVGYKPALIRICPLNSIAFQVKTLKSGIRVSPGLSIITYVTYTFKRMSISRAIIPIEINGKIFDYHVISTLATEYINIEPKSVDFGTIDIGYSSGLKIVTIRNEGNKSTRFSIDLGRNDLDLMIKPLRGRIKPQKEIILQIKLMGINEGIFYSEFWIKSTPNIRIPIKVRVIVPKLVVYHPNTTGDFTLIDFPPTVENTCRYDTFVLRNLSSRASSYVVLGEIDNEVKCIPDIDCKQYPTYSIFEIHPFEGRIDPFQGIDPIKDISMDNSLSQKIYIQESMIEISSISMPYKSSTDSEIYDAVKLCLYGEVEAIQVHFEPDILYFGDLIVGQISQRVLRLTNPSAFAPIYLESAPNAAVRCYPKWMKLMPKTSIEVLVKICGKESIEPSFKLFFNVAADSYDSTALRRCFGRIKVGSYFIVCTVNIIFKSKKGLLSRRSLPTKIVDDDEEIMKRLLSLPKWKLLYKDYSQMCKFTGNVKSPLKKSIFATKAAVLIPLSPLQIYKVHIYPTTFVFGMVASNSFNYRRLVVKNTNDIPVMIQLVATSTKCICFPEGDSMILQPGSTMTKLVEYLADEVCGKFNGYINYVINHNHSFQLNITACIIRKQLCIDKREIELGKEWSKGEVYQPIASIVRIINKLNTKIRFRWEVPVMSGFYIEPKSGFVRGNATLHAYVYYEYDNMKDNYTQAMMICESGSRVSLRLSAPRFVPKVGFVNDNVNLGEIPLNLPTKVIAVLQNFEFNEVTYEVDSASLIRGCNVNSLRGKISPRGIAILEVYLTFDVCCRFTIVIAVTIQGCLQLLYRINGNVSFPRLKLVPQQIDIKRLRIDAIQTHQITATNTGTTLLKLQVLLEEYPEFRVSLSANDKSSEIGMEGITIVPGTSQNLYLHFQPVDLASCAFYLPIVINELLGPVSMLNPKSIRPAEILKLHEAHYMHLSGFAMTTLPDKLPTVSIDYTVAGRVIFFSKLLFRFNALTNELSEELFIENRVTVREILMSINIEEFNKVDCPFIIKWSHGAEIRRTTDAIECTLSPGGNVSFILEFKPRKRGSFSAEAPIYIYGELDDGVFNKLRLDGEFPASSIDVEPTEIYFTPVPLGTAIEEKFRIRAKHFDNTAFIRPNFLTTPRCSGDYKNELLRVDFPNGNVVSPQSYVELEAKVTFKSNQPVSFCLIIEFSDDNQLAVCFLTIYATADNNLLTTYMYSIKSSFDKTYARSLEKHVSYPSISSDSLIDDGDCDIEEIPNIRRSEIFESKLNIMSHFDNRSKSIVGKRRDSKLYWDKQINDSEINIYNKNMQVNGKRTLDDKRIPIHKKSSAFSVAFGARNHRYSERLSSSSCPANERNEITTIMEEWMYSGPLKFRFYPNISYGITAAFSYFRIKKRSYVGNSKQESGAIMLSFINVLESIVGPNIHTYLGELSRQLLPENDIERINYVLQLCNKILDFLLSRGAYLVHVSPQFLLNYDDYLISIDIVQSNARRKNLNTSCVSRERLSRPLFESRNKQYWLDVTLQTYKCLVLRGIHEYKFWMSPRPSRKSTGYRESIVSSTSSLPRQYELHERAIESIANSPSCELASDDRCSEEKFLLAWLRYHYEQQRVRDWMTDRRIIMNPQEKQDVTEYRAIQNFHYDLSDSLVLIAVTAAYCPFLIDECFSNLYICPRNKQEMLHNAICLVTAWRKIRLGFIITPMQLINPNQVQILMLVVHLFQVLPTYVPRAKIKFNCSLSQIITKQISVSNPTDNIVNYLLLLINDDNHFFTILKPVSILRLNAHGSGQVQIQFHAKKIQKNRAYLMLCGRAIGPHFGRNQTIILEGHIDNLGIASKYTIRSKLYQVVETNLKISVPYQNAAEYDIWMTNERPSNPSTLKMTRWRELRARKIPRRLFLNQESIVVAEGASEAHLSISVACIAPKQRTFWLIFQAKTGDFIIQINSVWQRSVNDRIVVQWTAQGECVCSNQRSGVRDTCPFNISVPIPSCNIQLRRCVTEMFKKTLEPREHLFWSKYSNTYIELRLIKWLMRSDIDSAALEFMHVFNTAVTYKVTISDKSSSLILPECFTIQGK</sequence>
<proteinExistence type="predicted"/>
<evidence type="ECO:0000313" key="3">
    <source>
        <dbReference type="Proteomes" id="UP000078492"/>
    </source>
</evidence>